<evidence type="ECO:0000313" key="2">
    <source>
        <dbReference type="Proteomes" id="UP000002358"/>
    </source>
</evidence>
<dbReference type="RefSeq" id="XP_016839003.1">
    <property type="nucleotide sequence ID" value="XM_016983514.3"/>
</dbReference>
<dbReference type="Proteomes" id="UP000002358">
    <property type="component" value="Chromosome 3"/>
</dbReference>
<evidence type="ECO:0000313" key="1">
    <source>
        <dbReference type="EnsemblMetazoa" id="XP_016839003"/>
    </source>
</evidence>
<proteinExistence type="predicted"/>
<organism evidence="1 2">
    <name type="scientific">Nasonia vitripennis</name>
    <name type="common">Parasitic wasp</name>
    <dbReference type="NCBI Taxonomy" id="7425"/>
    <lineage>
        <taxon>Eukaryota</taxon>
        <taxon>Metazoa</taxon>
        <taxon>Ecdysozoa</taxon>
        <taxon>Arthropoda</taxon>
        <taxon>Hexapoda</taxon>
        <taxon>Insecta</taxon>
        <taxon>Pterygota</taxon>
        <taxon>Neoptera</taxon>
        <taxon>Endopterygota</taxon>
        <taxon>Hymenoptera</taxon>
        <taxon>Apocrita</taxon>
        <taxon>Proctotrupomorpha</taxon>
        <taxon>Chalcidoidea</taxon>
        <taxon>Pteromalidae</taxon>
        <taxon>Pteromalinae</taxon>
        <taxon>Nasonia</taxon>
    </lineage>
</organism>
<sequence length="258" mass="29506">MCSILNFGTCQSKELVLSDYVTNAPDFFMAKDDSFDIVILCSESTYCKYNIDVEGNVISKLESWLHYDPRRNYEGTTLRVLVTDKRRKLYVTNTLDGYLKSSLEKSDDSWVMLLPILDDDQYNVLNDEDDPEYVKNAVAYSTAHGTIGIATAVDETCVKIWQFDDKGYLKLNASIEHEFFVKYVRIYNSADGRFVLLTMGTDRGRTMVFDNKFDKYYFTKVAADGNIIGTMQKTANPDVKLSRDTKVQLFKTKLMSVA</sequence>
<keyword evidence="2" id="KW-1185">Reference proteome</keyword>
<dbReference type="GeneID" id="107980850"/>
<dbReference type="InParanoid" id="A0A7M7IP49"/>
<accession>A0A7M7IP49</accession>
<protein>
    <submittedName>
        <fullName evidence="1">Uncharacterized protein</fullName>
    </submittedName>
</protein>
<dbReference type="KEGG" id="nvi:107980850"/>
<name>A0A7M7IP49_NASVI</name>
<reference evidence="1" key="1">
    <citation type="submission" date="2021-01" db="UniProtKB">
        <authorList>
            <consortium name="EnsemblMetazoa"/>
        </authorList>
    </citation>
    <scope>IDENTIFICATION</scope>
</reference>
<dbReference type="EnsemblMetazoa" id="XM_016983514">
    <property type="protein sequence ID" value="XP_016839003"/>
    <property type="gene ID" value="LOC107980850"/>
</dbReference>
<dbReference type="AlphaFoldDB" id="A0A7M7IP49"/>